<feature type="region of interest" description="Disordered" evidence="1">
    <location>
        <begin position="771"/>
        <end position="849"/>
    </location>
</feature>
<feature type="compositionally biased region" description="Polar residues" evidence="1">
    <location>
        <begin position="302"/>
        <end position="316"/>
    </location>
</feature>
<feature type="compositionally biased region" description="Polar residues" evidence="1">
    <location>
        <begin position="811"/>
        <end position="821"/>
    </location>
</feature>
<evidence type="ECO:0000313" key="3">
    <source>
        <dbReference type="EMBL" id="PWN98678.1"/>
    </source>
</evidence>
<proteinExistence type="predicted"/>
<dbReference type="RefSeq" id="XP_025598957.1">
    <property type="nucleotide sequence ID" value="XM_025740546.1"/>
</dbReference>
<reference evidence="3 4" key="1">
    <citation type="journal article" date="2018" name="Mol. Biol. Evol.">
        <title>Broad Genomic Sampling Reveals a Smut Pathogenic Ancestry of the Fungal Clade Ustilaginomycotina.</title>
        <authorList>
            <person name="Kijpornyongpan T."/>
            <person name="Mondo S.J."/>
            <person name="Barry K."/>
            <person name="Sandor L."/>
            <person name="Lee J."/>
            <person name="Lipzen A."/>
            <person name="Pangilinan J."/>
            <person name="LaButti K."/>
            <person name="Hainaut M."/>
            <person name="Henrissat B."/>
            <person name="Grigoriev I.V."/>
            <person name="Spatafora J.W."/>
            <person name="Aime M.C."/>
        </authorList>
    </citation>
    <scope>NUCLEOTIDE SEQUENCE [LARGE SCALE GENOMIC DNA]</scope>
    <source>
        <strain evidence="3 4">MCA 4186</strain>
    </source>
</reference>
<evidence type="ECO:0000259" key="2">
    <source>
        <dbReference type="SMART" id="SM01017"/>
    </source>
</evidence>
<feature type="domain" description="Arrestin C-terminal-like" evidence="2">
    <location>
        <begin position="545"/>
        <end position="742"/>
    </location>
</feature>
<keyword evidence="4" id="KW-1185">Reference proteome</keyword>
<evidence type="ECO:0000256" key="1">
    <source>
        <dbReference type="SAM" id="MobiDB-lite"/>
    </source>
</evidence>
<dbReference type="GO" id="GO:0070086">
    <property type="term" value="P:ubiquitin-dependent endocytosis"/>
    <property type="evidence" value="ECO:0007669"/>
    <property type="project" value="TreeGrafter"/>
</dbReference>
<dbReference type="PANTHER" id="PTHR11188:SF17">
    <property type="entry name" value="FI21816P1"/>
    <property type="match status" value="1"/>
</dbReference>
<dbReference type="GO" id="GO:0005829">
    <property type="term" value="C:cytosol"/>
    <property type="evidence" value="ECO:0007669"/>
    <property type="project" value="TreeGrafter"/>
</dbReference>
<dbReference type="OrthoDB" id="2238745at2759"/>
<sequence>MAPASVKLSLFEPLVYLRGQSATGEDARGRRRQVDFEAPPAQLRGLLVLTLPRPSRIKEISVELRGTARTDWPEGIGSNRLELGEESVIISQTVSLFHARSSDLLPRRRAQSIGPGISSADVHARGAAAEDGRVAGAFATPTFSSTIEGSSEERAGLARVAQVAARAGSSLLPQALIRELQGDMPHGSSGASLSSGRRSGTSTPKRPSMRRAGSAGSGGPVSGSSLTTASSHASSSFSPSARGVPSPQSSALSAAPLRPRSPLVSPPLSAQGEPPPSYTPNAPPRTASPSPLRPTLPIAAPTSPQSNHAAGPQSRSILHPAGRQERNASSPSTERGAVRFGQGPPPGAATPEAETAAPAFPSASMQRSGSLQSQRWGNATSAPSTPSVNHTFNPFAAESSTSTSRRRSTDRSMEPAANAPLPAATKPKAKKGGIKSLLGGLLKEADKHRDDERETRERDKDEEGGVWREFAKGTYTYPISFPLPAALPPTLHADFGSNVYQLRGLVVRSGALTPNLAAETEVVLVHAPDEDGREETESIVVERTWEDSLAYAVVISGKSFPVGATIPLWLRLVPIDKCRVHRVVATLEERTDYFAKGRRIARHEVPRRWTLLKLMSPVAGEPLLPITSESPDALSIHPLTPYAQAAALSYAEADRHEGLGNPASLLDPLGPWEMAAELQVPMGTRINISTNHARSNIAVRHIVRLSIRVEKVGAGRTTGPDGKPQLFDINIECPLALTHSQTAHAWLSLPDYWSLPAARDDELTVVTAPDGALPPDLAGTQRASVAVGAETAPRSSPQQRVPLPTVRKMSNGPSSPATSVPLSAARHAELRSARRGVNNVTAATRDAGG</sequence>
<feature type="compositionally biased region" description="Low complexity" evidence="1">
    <location>
        <begin position="415"/>
        <end position="426"/>
    </location>
</feature>
<feature type="compositionally biased region" description="Low complexity" evidence="1">
    <location>
        <begin position="222"/>
        <end position="269"/>
    </location>
</feature>
<accession>A0A316ZCB3</accession>
<dbReference type="InterPro" id="IPR050357">
    <property type="entry name" value="Arrestin_domain-protein"/>
</dbReference>
<dbReference type="InterPro" id="IPR014752">
    <property type="entry name" value="Arrestin-like_C"/>
</dbReference>
<dbReference type="GO" id="GO:0005886">
    <property type="term" value="C:plasma membrane"/>
    <property type="evidence" value="ECO:0007669"/>
    <property type="project" value="TreeGrafter"/>
</dbReference>
<dbReference type="GO" id="GO:0030674">
    <property type="term" value="F:protein-macromolecule adaptor activity"/>
    <property type="evidence" value="ECO:0007669"/>
    <property type="project" value="TreeGrafter"/>
</dbReference>
<feature type="compositionally biased region" description="Pro residues" evidence="1">
    <location>
        <begin position="273"/>
        <end position="283"/>
    </location>
</feature>
<dbReference type="Proteomes" id="UP000245946">
    <property type="component" value="Unassembled WGS sequence"/>
</dbReference>
<dbReference type="GO" id="GO:0031625">
    <property type="term" value="F:ubiquitin protein ligase binding"/>
    <property type="evidence" value="ECO:0007669"/>
    <property type="project" value="TreeGrafter"/>
</dbReference>
<feature type="non-terminal residue" evidence="3">
    <location>
        <position position="849"/>
    </location>
</feature>
<dbReference type="STRING" id="58919.A0A316ZCB3"/>
<feature type="compositionally biased region" description="Basic and acidic residues" evidence="1">
    <location>
        <begin position="443"/>
        <end position="464"/>
    </location>
</feature>
<dbReference type="AlphaFoldDB" id="A0A316ZCB3"/>
<protein>
    <recommendedName>
        <fullName evidence="2">Arrestin C-terminal-like domain-containing protein</fullName>
    </recommendedName>
</protein>
<evidence type="ECO:0000313" key="4">
    <source>
        <dbReference type="Proteomes" id="UP000245946"/>
    </source>
</evidence>
<dbReference type="PANTHER" id="PTHR11188">
    <property type="entry name" value="ARRESTIN DOMAIN CONTAINING PROTEIN"/>
    <property type="match status" value="1"/>
</dbReference>
<feature type="compositionally biased region" description="Low complexity" evidence="1">
    <location>
        <begin position="187"/>
        <end position="203"/>
    </location>
</feature>
<organism evidence="3 4">
    <name type="scientific">Tilletiopsis washingtonensis</name>
    <dbReference type="NCBI Taxonomy" id="58919"/>
    <lineage>
        <taxon>Eukaryota</taxon>
        <taxon>Fungi</taxon>
        <taxon>Dikarya</taxon>
        <taxon>Basidiomycota</taxon>
        <taxon>Ustilaginomycotina</taxon>
        <taxon>Exobasidiomycetes</taxon>
        <taxon>Entylomatales</taxon>
        <taxon>Entylomatales incertae sedis</taxon>
        <taxon>Tilletiopsis</taxon>
    </lineage>
</organism>
<dbReference type="SMART" id="SM01017">
    <property type="entry name" value="Arrestin_C"/>
    <property type="match status" value="1"/>
</dbReference>
<dbReference type="InterPro" id="IPR011022">
    <property type="entry name" value="Arrestin_C-like"/>
</dbReference>
<dbReference type="Gene3D" id="2.60.40.640">
    <property type="match status" value="2"/>
</dbReference>
<dbReference type="GeneID" id="37268092"/>
<feature type="region of interest" description="Disordered" evidence="1">
    <location>
        <begin position="182"/>
        <end position="464"/>
    </location>
</feature>
<dbReference type="EMBL" id="KZ819290">
    <property type="protein sequence ID" value="PWN98678.1"/>
    <property type="molecule type" value="Genomic_DNA"/>
</dbReference>
<feature type="compositionally biased region" description="Low complexity" evidence="1">
    <location>
        <begin position="349"/>
        <end position="364"/>
    </location>
</feature>
<gene>
    <name evidence="3" type="ORF">FA09DRAFT_306902</name>
</gene>
<feature type="compositionally biased region" description="Polar residues" evidence="1">
    <location>
        <begin position="365"/>
        <end position="392"/>
    </location>
</feature>
<name>A0A316ZCB3_9BASI</name>